<name>A0A5C5XX04_9PLAN</name>
<evidence type="ECO:0000313" key="1">
    <source>
        <dbReference type="EMBL" id="TWT67926.1"/>
    </source>
</evidence>
<evidence type="ECO:0000313" key="2">
    <source>
        <dbReference type="Proteomes" id="UP000317238"/>
    </source>
</evidence>
<accession>A0A5C5XX04</accession>
<gene>
    <name evidence="1" type="ORF">Pan14r_01640</name>
</gene>
<organism evidence="1 2">
    <name type="scientific">Crateriforma conspicua</name>
    <dbReference type="NCBI Taxonomy" id="2527996"/>
    <lineage>
        <taxon>Bacteria</taxon>
        <taxon>Pseudomonadati</taxon>
        <taxon>Planctomycetota</taxon>
        <taxon>Planctomycetia</taxon>
        <taxon>Planctomycetales</taxon>
        <taxon>Planctomycetaceae</taxon>
        <taxon>Crateriforma</taxon>
    </lineage>
</organism>
<proteinExistence type="predicted"/>
<dbReference type="AlphaFoldDB" id="A0A5C5XX04"/>
<sequence length="45" mass="4773">MLGRLCRRRAALLKKRNPRLAPCGSRISGKALAAGPVGNESIVTL</sequence>
<keyword evidence="2" id="KW-1185">Reference proteome</keyword>
<dbReference type="Proteomes" id="UP000317238">
    <property type="component" value="Unassembled WGS sequence"/>
</dbReference>
<dbReference type="EMBL" id="SJPL01000001">
    <property type="protein sequence ID" value="TWT67926.1"/>
    <property type="molecule type" value="Genomic_DNA"/>
</dbReference>
<reference evidence="1 2" key="1">
    <citation type="submission" date="2019-02" db="EMBL/GenBank/DDBJ databases">
        <title>Deep-cultivation of Planctomycetes and their phenomic and genomic characterization uncovers novel biology.</title>
        <authorList>
            <person name="Wiegand S."/>
            <person name="Jogler M."/>
            <person name="Boedeker C."/>
            <person name="Pinto D."/>
            <person name="Vollmers J."/>
            <person name="Rivas-Marin E."/>
            <person name="Kohn T."/>
            <person name="Peeters S.H."/>
            <person name="Heuer A."/>
            <person name="Rast P."/>
            <person name="Oberbeckmann S."/>
            <person name="Bunk B."/>
            <person name="Jeske O."/>
            <person name="Meyerdierks A."/>
            <person name="Storesund J.E."/>
            <person name="Kallscheuer N."/>
            <person name="Luecker S."/>
            <person name="Lage O.M."/>
            <person name="Pohl T."/>
            <person name="Merkel B.J."/>
            <person name="Hornburger P."/>
            <person name="Mueller R.-W."/>
            <person name="Bruemmer F."/>
            <person name="Labrenz M."/>
            <person name="Spormann A.M."/>
            <person name="Op Den Camp H."/>
            <person name="Overmann J."/>
            <person name="Amann R."/>
            <person name="Jetten M.S.M."/>
            <person name="Mascher T."/>
            <person name="Medema M.H."/>
            <person name="Devos D.P."/>
            <person name="Kaster A.-K."/>
            <person name="Ovreas L."/>
            <person name="Rohde M."/>
            <person name="Galperin M.Y."/>
            <person name="Jogler C."/>
        </authorList>
    </citation>
    <scope>NUCLEOTIDE SEQUENCE [LARGE SCALE GENOMIC DNA]</scope>
    <source>
        <strain evidence="1 2">Pan14r</strain>
    </source>
</reference>
<comment type="caution">
    <text evidence="1">The sequence shown here is derived from an EMBL/GenBank/DDBJ whole genome shotgun (WGS) entry which is preliminary data.</text>
</comment>
<protein>
    <submittedName>
        <fullName evidence="1">Uncharacterized protein</fullName>
    </submittedName>
</protein>